<comment type="caution">
    <text evidence="1">The sequence shown here is derived from an EMBL/GenBank/DDBJ whole genome shotgun (WGS) entry which is preliminary data.</text>
</comment>
<evidence type="ECO:0000313" key="2">
    <source>
        <dbReference type="Proteomes" id="UP000598174"/>
    </source>
</evidence>
<organism evidence="1 2">
    <name type="scientific">Paractinoplanes ferrugineus</name>
    <dbReference type="NCBI Taxonomy" id="113564"/>
    <lineage>
        <taxon>Bacteria</taxon>
        <taxon>Bacillati</taxon>
        <taxon>Actinomycetota</taxon>
        <taxon>Actinomycetes</taxon>
        <taxon>Micromonosporales</taxon>
        <taxon>Micromonosporaceae</taxon>
        <taxon>Paractinoplanes</taxon>
    </lineage>
</organism>
<protein>
    <submittedName>
        <fullName evidence="1">Uncharacterized protein</fullName>
    </submittedName>
</protein>
<reference evidence="1" key="1">
    <citation type="submission" date="2021-01" db="EMBL/GenBank/DDBJ databases">
        <title>Whole genome shotgun sequence of Actinoplanes ferrugineus NBRC 15555.</title>
        <authorList>
            <person name="Komaki H."/>
            <person name="Tamura T."/>
        </authorList>
    </citation>
    <scope>NUCLEOTIDE SEQUENCE</scope>
    <source>
        <strain evidence="1">NBRC 15555</strain>
    </source>
</reference>
<sequence length="83" mass="8927">MQAAEEPAIGSRAVLRDVVMQQGDLLGRNRNHASVLASPVLETTYANKPGKHERLTAAGVDIVIGSMEDIADALHRVSVKSHR</sequence>
<keyword evidence="2" id="KW-1185">Reference proteome</keyword>
<dbReference type="AlphaFoldDB" id="A0A919IW02"/>
<dbReference type="EMBL" id="BOMM01000012">
    <property type="protein sequence ID" value="GIE10061.1"/>
    <property type="molecule type" value="Genomic_DNA"/>
</dbReference>
<dbReference type="Proteomes" id="UP000598174">
    <property type="component" value="Unassembled WGS sequence"/>
</dbReference>
<evidence type="ECO:0000313" key="1">
    <source>
        <dbReference type="EMBL" id="GIE10061.1"/>
    </source>
</evidence>
<name>A0A919IW02_9ACTN</name>
<accession>A0A919IW02</accession>
<proteinExistence type="predicted"/>
<gene>
    <name evidence="1" type="ORF">Afe05nite_19010</name>
</gene>